<dbReference type="EMBL" id="JAPVOI010000006">
    <property type="protein sequence ID" value="MCZ4093826.1"/>
    <property type="molecule type" value="Genomic_DNA"/>
</dbReference>
<accession>A0ABT4KRA7</accession>
<keyword evidence="3" id="KW-1185">Reference proteome</keyword>
<organism evidence="2 3">
    <name type="scientific">Sinorhizobium psoraleae</name>
    <dbReference type="NCBI Taxonomy" id="520838"/>
    <lineage>
        <taxon>Bacteria</taxon>
        <taxon>Pseudomonadati</taxon>
        <taxon>Pseudomonadota</taxon>
        <taxon>Alphaproteobacteria</taxon>
        <taxon>Hyphomicrobiales</taxon>
        <taxon>Rhizobiaceae</taxon>
        <taxon>Sinorhizobium/Ensifer group</taxon>
        <taxon>Sinorhizobium</taxon>
    </lineage>
</organism>
<dbReference type="Proteomes" id="UP001079430">
    <property type="component" value="Unassembled WGS sequence"/>
</dbReference>
<sequence length="70" mass="7927">MTDGDGLHFRGIQPHYWWNRTEKAARILWTGTLPLFRPRTAASKKAGRAGTTGTPAQPAKTKSHRKQEKR</sequence>
<name>A0ABT4KRA7_9HYPH</name>
<protein>
    <submittedName>
        <fullName evidence="2">Uncharacterized protein</fullName>
    </submittedName>
</protein>
<evidence type="ECO:0000313" key="2">
    <source>
        <dbReference type="EMBL" id="MCZ4093826.1"/>
    </source>
</evidence>
<reference evidence="2" key="1">
    <citation type="submission" date="2022-10" db="EMBL/GenBank/DDBJ databases">
        <title>Whole genome sequencing of three plant growth promoting bacteria isolated from Vachellia tortilis subsp. raddiana in Morocco.</title>
        <authorList>
            <person name="Hnini M."/>
            <person name="Zouagui R."/>
            <person name="Zouagui H."/>
            <person name="Chemao Elfihri M.-W."/>
            <person name="Ibrahimi A."/>
            <person name="Sbabou L."/>
            <person name="Aurag J."/>
        </authorList>
    </citation>
    <scope>NUCLEOTIDE SEQUENCE</scope>
    <source>
        <strain evidence="2">LMR678</strain>
    </source>
</reference>
<gene>
    <name evidence="2" type="ORF">O3W52_29215</name>
</gene>
<evidence type="ECO:0000256" key="1">
    <source>
        <dbReference type="SAM" id="MobiDB-lite"/>
    </source>
</evidence>
<evidence type="ECO:0000313" key="3">
    <source>
        <dbReference type="Proteomes" id="UP001079430"/>
    </source>
</evidence>
<comment type="caution">
    <text evidence="2">The sequence shown here is derived from an EMBL/GenBank/DDBJ whole genome shotgun (WGS) entry which is preliminary data.</text>
</comment>
<proteinExistence type="predicted"/>
<feature type="compositionally biased region" description="Basic residues" evidence="1">
    <location>
        <begin position="61"/>
        <end position="70"/>
    </location>
</feature>
<feature type="region of interest" description="Disordered" evidence="1">
    <location>
        <begin position="39"/>
        <end position="70"/>
    </location>
</feature>